<dbReference type="PANTHER" id="PTHR13593">
    <property type="match status" value="1"/>
</dbReference>
<dbReference type="SUPFAM" id="SSF51695">
    <property type="entry name" value="PLC-like phosphodiesterases"/>
    <property type="match status" value="1"/>
</dbReference>
<comment type="caution">
    <text evidence="2">The sequence shown here is derived from an EMBL/GenBank/DDBJ whole genome shotgun (WGS) entry which is preliminary data.</text>
</comment>
<organism evidence="2 3">
    <name type="scientific">Piromyces finnis</name>
    <dbReference type="NCBI Taxonomy" id="1754191"/>
    <lineage>
        <taxon>Eukaryota</taxon>
        <taxon>Fungi</taxon>
        <taxon>Fungi incertae sedis</taxon>
        <taxon>Chytridiomycota</taxon>
        <taxon>Chytridiomycota incertae sedis</taxon>
        <taxon>Neocallimastigomycetes</taxon>
        <taxon>Neocallimastigales</taxon>
        <taxon>Neocallimastigaceae</taxon>
        <taxon>Piromyces</taxon>
    </lineage>
</organism>
<dbReference type="InterPro" id="IPR051057">
    <property type="entry name" value="PI-PLC_domain"/>
</dbReference>
<gene>
    <name evidence="2" type="ORF">BCR36DRAFT_400606</name>
</gene>
<dbReference type="GO" id="GO:0008081">
    <property type="term" value="F:phosphoric diester hydrolase activity"/>
    <property type="evidence" value="ECO:0007669"/>
    <property type="project" value="InterPro"/>
</dbReference>
<reference evidence="2 3" key="1">
    <citation type="submission" date="2016-08" db="EMBL/GenBank/DDBJ databases">
        <title>Genomes of anaerobic fungi encode conserved fungal cellulosomes for biomass hydrolysis.</title>
        <authorList>
            <consortium name="DOE Joint Genome Institute"/>
            <person name="Haitjema C.H."/>
            <person name="Gilmore S.P."/>
            <person name="Henske J.K."/>
            <person name="Solomon K.V."/>
            <person name="De Groot R."/>
            <person name="Kuo A."/>
            <person name="Mondo S.J."/>
            <person name="Salamov A.A."/>
            <person name="Labutti K."/>
            <person name="Zhao Z."/>
            <person name="Chiniquy J."/>
            <person name="Barry K."/>
            <person name="Brewer H.M."/>
            <person name="Purvine S.O."/>
            <person name="Wright A.T."/>
            <person name="Boxma B."/>
            <person name="Van Alen T."/>
            <person name="Hackstein J.H."/>
            <person name="Baker S.E."/>
            <person name="Grigoriev I.V."/>
            <person name="O'Malley M.A."/>
        </authorList>
    </citation>
    <scope>NUCLEOTIDE SEQUENCE [LARGE SCALE GENOMIC DNA]</scope>
    <source>
        <strain evidence="3">finn</strain>
    </source>
</reference>
<dbReference type="EMBL" id="MCFH01000077">
    <property type="protein sequence ID" value="ORX41860.1"/>
    <property type="molecule type" value="Genomic_DNA"/>
</dbReference>
<evidence type="ECO:0000313" key="3">
    <source>
        <dbReference type="Proteomes" id="UP000193719"/>
    </source>
</evidence>
<reference evidence="2 3" key="2">
    <citation type="submission" date="2016-08" db="EMBL/GenBank/DDBJ databases">
        <title>Pervasive Adenine N6-methylation of Active Genes in Fungi.</title>
        <authorList>
            <consortium name="DOE Joint Genome Institute"/>
            <person name="Mondo S.J."/>
            <person name="Dannebaum R.O."/>
            <person name="Kuo R.C."/>
            <person name="Labutti K."/>
            <person name="Haridas S."/>
            <person name="Kuo A."/>
            <person name="Salamov A."/>
            <person name="Ahrendt S.R."/>
            <person name="Lipzen A."/>
            <person name="Sullivan W."/>
            <person name="Andreopoulos W.B."/>
            <person name="Clum A."/>
            <person name="Lindquist E."/>
            <person name="Daum C."/>
            <person name="Ramamoorthy G.K."/>
            <person name="Gryganskyi A."/>
            <person name="Culley D."/>
            <person name="Magnuson J.K."/>
            <person name="James T.Y."/>
            <person name="O'Malley M.A."/>
            <person name="Stajich J.E."/>
            <person name="Spatafora J.W."/>
            <person name="Visel A."/>
            <person name="Grigoriev I.V."/>
        </authorList>
    </citation>
    <scope>NUCLEOTIDE SEQUENCE [LARGE SCALE GENOMIC DNA]</scope>
    <source>
        <strain evidence="3">finn</strain>
    </source>
</reference>
<dbReference type="SMART" id="SM00148">
    <property type="entry name" value="PLCXc"/>
    <property type="match status" value="1"/>
</dbReference>
<dbReference type="Gene3D" id="3.20.20.190">
    <property type="entry name" value="Phosphatidylinositol (PI) phosphodiesterase"/>
    <property type="match status" value="1"/>
</dbReference>
<name>A0A1Y1UV74_9FUNG</name>
<keyword evidence="3" id="KW-1185">Reference proteome</keyword>
<dbReference type="InterPro" id="IPR000909">
    <property type="entry name" value="PLipase_C_PInositol-sp_X_dom"/>
</dbReference>
<dbReference type="OrthoDB" id="2158103at2759"/>
<dbReference type="AlphaFoldDB" id="A0A1Y1UV74"/>
<dbReference type="GO" id="GO:0006629">
    <property type="term" value="P:lipid metabolic process"/>
    <property type="evidence" value="ECO:0007669"/>
    <property type="project" value="InterPro"/>
</dbReference>
<accession>A0A1Y1UV74</accession>
<evidence type="ECO:0000259" key="1">
    <source>
        <dbReference type="SMART" id="SM00148"/>
    </source>
</evidence>
<feature type="domain" description="Phosphatidylinositol-specific phospholipase C X" evidence="1">
    <location>
        <begin position="344"/>
        <end position="525"/>
    </location>
</feature>
<dbReference type="InterPro" id="IPR017946">
    <property type="entry name" value="PLC-like_Pdiesterase_TIM-brl"/>
</dbReference>
<sequence>MKIFNIQHIYTRTVSIESTNIPDELISRFDNTTSWVKNESNYKICRSDLSAYCKDNVCVCVEPSNIKPFIEFPDKNGYIHKYIMIPYVYNYEEKISDYIESNNNKIIDVSTDCKTDTQCFSNKCFNNTCTYNVNANVESCDTIYTETTLFSESNSDIYCGLMVGESCTKDIDCSFKACYNGTCHKIQYIPTDYRLTRAFVNLDEGKYFELDNVDKEAYLFSLKDCSKTYICTKRDKGFLRISDDIYGCYYKTEKVDGEFGQSTRVDPDQCQFKGRVNIKEGFCYYTSNGGETTSTKKIKLQPNVLVYDIDVEYNRALTEYGWCDFTYADSDSNWMSKYLNNTRINQINIPGTHDSGTYAVDWHSFPIINGFRRQWGRTQSLDIYQQLMHGIRYLDIRLETNPKKQIYLTHDKFDCINKKTNDLYYLSNVFDEAINFLHYNPSETVIMHLKCDNCHFHKYNKDGSMKEKGDLKEEEFYEAIANLSINNSDRPYEKFYKDYFYQDNKSNELFPTLGKARGTIIIYTRGDYKYTKNNQTIQIGKKIDIPGMGSCDDLSWVSYMNFTYPATEVSEIRRPSLYNSNVVNFVNNFHEGCFPRIKISDYGNNYLVQDNYNAGVNEKWSIIKDMLDHNILTTWDKNKDIFNIYGKDHANTTMLCGKFLVVFIHMLVV</sequence>
<evidence type="ECO:0000313" key="2">
    <source>
        <dbReference type="EMBL" id="ORX41860.1"/>
    </source>
</evidence>
<proteinExistence type="predicted"/>
<dbReference type="PROSITE" id="PS50007">
    <property type="entry name" value="PIPLC_X_DOMAIN"/>
    <property type="match status" value="1"/>
</dbReference>
<protein>
    <submittedName>
        <fullName evidence="2">PLC-like phosphodiesterase</fullName>
    </submittedName>
</protein>
<dbReference type="Proteomes" id="UP000193719">
    <property type="component" value="Unassembled WGS sequence"/>
</dbReference>
<dbReference type="PANTHER" id="PTHR13593:SF113">
    <property type="entry name" value="SI:DKEY-266F7.9"/>
    <property type="match status" value="1"/>
</dbReference>
<dbReference type="Pfam" id="PF00388">
    <property type="entry name" value="PI-PLC-X"/>
    <property type="match status" value="1"/>
</dbReference>